<evidence type="ECO:0000313" key="1">
    <source>
        <dbReference type="EMBL" id="GAA2128398.1"/>
    </source>
</evidence>
<accession>A0ABN2YJH3</accession>
<comment type="caution">
    <text evidence="1">The sequence shown here is derived from an EMBL/GenBank/DDBJ whole genome shotgun (WGS) entry which is preliminary data.</text>
</comment>
<organism evidence="1 2">
    <name type="scientific">Nocardioides bigeumensis</name>
    <dbReference type="NCBI Taxonomy" id="433657"/>
    <lineage>
        <taxon>Bacteria</taxon>
        <taxon>Bacillati</taxon>
        <taxon>Actinomycetota</taxon>
        <taxon>Actinomycetes</taxon>
        <taxon>Propionibacteriales</taxon>
        <taxon>Nocardioidaceae</taxon>
        <taxon>Nocardioides</taxon>
    </lineage>
</organism>
<name>A0ABN2YJH3_9ACTN</name>
<proteinExistence type="predicted"/>
<sequence>MASRVKVSLATVRQYLTISDEVGKHMMRIKITVARALQAMQGRSVPSGYFWN</sequence>
<evidence type="ECO:0000313" key="2">
    <source>
        <dbReference type="Proteomes" id="UP001500575"/>
    </source>
</evidence>
<protein>
    <submittedName>
        <fullName evidence="1">Uncharacterized protein</fullName>
    </submittedName>
</protein>
<dbReference type="EMBL" id="BAAAQQ010000013">
    <property type="protein sequence ID" value="GAA2128398.1"/>
    <property type="molecule type" value="Genomic_DNA"/>
</dbReference>
<dbReference type="Proteomes" id="UP001500575">
    <property type="component" value="Unassembled WGS sequence"/>
</dbReference>
<reference evidence="1 2" key="1">
    <citation type="journal article" date="2019" name="Int. J. Syst. Evol. Microbiol.">
        <title>The Global Catalogue of Microorganisms (GCM) 10K type strain sequencing project: providing services to taxonomists for standard genome sequencing and annotation.</title>
        <authorList>
            <consortium name="The Broad Institute Genomics Platform"/>
            <consortium name="The Broad Institute Genome Sequencing Center for Infectious Disease"/>
            <person name="Wu L."/>
            <person name="Ma J."/>
        </authorList>
    </citation>
    <scope>NUCLEOTIDE SEQUENCE [LARGE SCALE GENOMIC DNA]</scope>
    <source>
        <strain evidence="1 2">JCM 16021</strain>
    </source>
</reference>
<gene>
    <name evidence="1" type="ORF">GCM10009843_28730</name>
</gene>
<keyword evidence="2" id="KW-1185">Reference proteome</keyword>